<feature type="transmembrane region" description="Helical" evidence="2">
    <location>
        <begin position="241"/>
        <end position="260"/>
    </location>
</feature>
<dbReference type="GO" id="GO:0080120">
    <property type="term" value="P:CAAX-box protein maturation"/>
    <property type="evidence" value="ECO:0007669"/>
    <property type="project" value="UniProtKB-ARBA"/>
</dbReference>
<sequence length="320" mass="35113">MLTANVYWCRVTYNSLSTKTHLRNHLPLSGSLFRTFDSADNFAWELNHEGYGSRVVAFASRKTVKKQRRNKERKDEGMLQSGNSLDDSNGMEDNYSSRGDVVDDDLSVVNDKSEVSSVSKVVPSRRDVLQACVLTSGLIAALGFTIRQVSTVASEVGLPFFDCSQVSFGFEVWHLELIMGLVLSISIARYTLLKTWTDFAESSESANTQVLTSLQTVDYLIVAFLPGFSEELLFRGALLPLFGLNLKSALAVASIFGALHLGSGRKFSFAIWATFVGLAYGYATIVTSSVVVPMAAHALNNLIGGILWYQTSRSSRQISS</sequence>
<feature type="transmembrane region" description="Helical" evidence="2">
    <location>
        <begin position="267"/>
        <end position="285"/>
    </location>
</feature>
<comment type="caution">
    <text evidence="4">The sequence shown here is derived from an EMBL/GenBank/DDBJ whole genome shotgun (WGS) entry which is preliminary data.</text>
</comment>
<dbReference type="InterPro" id="IPR003675">
    <property type="entry name" value="Rce1/LyrA-like_dom"/>
</dbReference>
<dbReference type="Pfam" id="PF02517">
    <property type="entry name" value="Rce1-like"/>
    <property type="match status" value="1"/>
</dbReference>
<evidence type="ECO:0000256" key="1">
    <source>
        <dbReference type="SAM" id="MobiDB-lite"/>
    </source>
</evidence>
<dbReference type="EMBL" id="JBDFQZ010000011">
    <property type="protein sequence ID" value="KAK9675474.1"/>
    <property type="molecule type" value="Genomic_DNA"/>
</dbReference>
<name>A0AAW1HGP8_SAPOF</name>
<gene>
    <name evidence="4" type="ORF">RND81_11G009300</name>
</gene>
<reference evidence="4" key="1">
    <citation type="submission" date="2024-03" db="EMBL/GenBank/DDBJ databases">
        <title>WGS assembly of Saponaria officinalis var. Norfolk2.</title>
        <authorList>
            <person name="Jenkins J."/>
            <person name="Shu S."/>
            <person name="Grimwood J."/>
            <person name="Barry K."/>
            <person name="Goodstein D."/>
            <person name="Schmutz J."/>
            <person name="Leebens-Mack J."/>
            <person name="Osbourn A."/>
        </authorList>
    </citation>
    <scope>NUCLEOTIDE SEQUENCE [LARGE SCALE GENOMIC DNA]</scope>
    <source>
        <strain evidence="4">JIC</strain>
    </source>
</reference>
<dbReference type="PANTHER" id="PTHR43592">
    <property type="entry name" value="CAAX AMINO TERMINAL PROTEASE"/>
    <property type="match status" value="1"/>
</dbReference>
<organism evidence="4 5">
    <name type="scientific">Saponaria officinalis</name>
    <name type="common">Common soapwort</name>
    <name type="synonym">Lychnis saponaria</name>
    <dbReference type="NCBI Taxonomy" id="3572"/>
    <lineage>
        <taxon>Eukaryota</taxon>
        <taxon>Viridiplantae</taxon>
        <taxon>Streptophyta</taxon>
        <taxon>Embryophyta</taxon>
        <taxon>Tracheophyta</taxon>
        <taxon>Spermatophyta</taxon>
        <taxon>Magnoliopsida</taxon>
        <taxon>eudicotyledons</taxon>
        <taxon>Gunneridae</taxon>
        <taxon>Pentapetalae</taxon>
        <taxon>Caryophyllales</taxon>
        <taxon>Caryophyllaceae</taxon>
        <taxon>Caryophylleae</taxon>
        <taxon>Saponaria</taxon>
    </lineage>
</organism>
<dbReference type="Proteomes" id="UP001443914">
    <property type="component" value="Unassembled WGS sequence"/>
</dbReference>
<evidence type="ECO:0000259" key="3">
    <source>
        <dbReference type="Pfam" id="PF02517"/>
    </source>
</evidence>
<dbReference type="GO" id="GO:0004175">
    <property type="term" value="F:endopeptidase activity"/>
    <property type="evidence" value="ECO:0007669"/>
    <property type="project" value="UniProtKB-ARBA"/>
</dbReference>
<evidence type="ECO:0000256" key="2">
    <source>
        <dbReference type="SAM" id="Phobius"/>
    </source>
</evidence>
<keyword evidence="5" id="KW-1185">Reference proteome</keyword>
<dbReference type="AlphaFoldDB" id="A0AAW1HGP8"/>
<feature type="region of interest" description="Disordered" evidence="1">
    <location>
        <begin position="66"/>
        <end position="93"/>
    </location>
</feature>
<evidence type="ECO:0000313" key="4">
    <source>
        <dbReference type="EMBL" id="KAK9675474.1"/>
    </source>
</evidence>
<keyword evidence="2" id="KW-0812">Transmembrane</keyword>
<feature type="transmembrane region" description="Helical" evidence="2">
    <location>
        <begin position="166"/>
        <end position="190"/>
    </location>
</feature>
<accession>A0AAW1HGP8</accession>
<evidence type="ECO:0000313" key="5">
    <source>
        <dbReference type="Proteomes" id="UP001443914"/>
    </source>
</evidence>
<feature type="domain" description="CAAX prenyl protease 2/Lysostaphin resistance protein A-like" evidence="3">
    <location>
        <begin position="215"/>
        <end position="303"/>
    </location>
</feature>
<keyword evidence="2" id="KW-0472">Membrane</keyword>
<keyword evidence="2" id="KW-1133">Transmembrane helix</keyword>
<proteinExistence type="predicted"/>
<feature type="transmembrane region" description="Helical" evidence="2">
    <location>
        <begin position="128"/>
        <end position="146"/>
    </location>
</feature>
<dbReference type="PANTHER" id="PTHR43592:SF7">
    <property type="entry name" value="CAAX AMINO TERMINAL PROTEASE FAMILY PROTEIN"/>
    <property type="match status" value="1"/>
</dbReference>
<protein>
    <recommendedName>
        <fullName evidence="3">CAAX prenyl protease 2/Lysostaphin resistance protein A-like domain-containing protein</fullName>
    </recommendedName>
</protein>